<evidence type="ECO:0000313" key="2">
    <source>
        <dbReference type="EMBL" id="KAK7007787.1"/>
    </source>
</evidence>
<dbReference type="EMBL" id="JAWWNJ010000069">
    <property type="protein sequence ID" value="KAK7007787.1"/>
    <property type="molecule type" value="Genomic_DNA"/>
</dbReference>
<dbReference type="AlphaFoldDB" id="A0AAW0AFL8"/>
<organism evidence="2 3">
    <name type="scientific">Favolaschia claudopus</name>
    <dbReference type="NCBI Taxonomy" id="2862362"/>
    <lineage>
        <taxon>Eukaryota</taxon>
        <taxon>Fungi</taxon>
        <taxon>Dikarya</taxon>
        <taxon>Basidiomycota</taxon>
        <taxon>Agaricomycotina</taxon>
        <taxon>Agaricomycetes</taxon>
        <taxon>Agaricomycetidae</taxon>
        <taxon>Agaricales</taxon>
        <taxon>Marasmiineae</taxon>
        <taxon>Mycenaceae</taxon>
        <taxon>Favolaschia</taxon>
    </lineage>
</organism>
<evidence type="ECO:0000256" key="1">
    <source>
        <dbReference type="SAM" id="MobiDB-lite"/>
    </source>
</evidence>
<comment type="caution">
    <text evidence="2">The sequence shown here is derived from an EMBL/GenBank/DDBJ whole genome shotgun (WGS) entry which is preliminary data.</text>
</comment>
<gene>
    <name evidence="2" type="ORF">R3P38DRAFT_3592615</name>
</gene>
<feature type="compositionally biased region" description="Basic residues" evidence="1">
    <location>
        <begin position="126"/>
        <end position="136"/>
    </location>
</feature>
<keyword evidence="3" id="KW-1185">Reference proteome</keyword>
<accession>A0AAW0AFL8</accession>
<protein>
    <submittedName>
        <fullName evidence="2">Uncharacterized protein</fullName>
    </submittedName>
</protein>
<name>A0AAW0AFL8_9AGAR</name>
<sequence>STSAIFQSFPIKSLLSLSPFSHRFDPPFLRFPLVPQTMSEDFLVDHWFQCCCILCAVCIEADSPGSTGTRSQSSGWCQCSRKSGGCFRCLEDITDCFRSCFCPGSIRSRAQARALARARADARSRPAAHPRPHTRHHDSDSEATAPLVSSPPSRVHMTLPSPSPSPPPRTTTESELPPPPAYTPPLKLTPAESHPTSGSVSESAPLPSVSGRASEPVQVPVSSAPSAKDSGNLPCWVVWVEVGWCTLCREQGRVRGVFKRVERCSNLKQNTNAEIGNRT</sequence>
<feature type="non-terminal residue" evidence="2">
    <location>
        <position position="1"/>
    </location>
</feature>
<feature type="region of interest" description="Disordered" evidence="1">
    <location>
        <begin position="113"/>
        <end position="229"/>
    </location>
</feature>
<reference evidence="2 3" key="1">
    <citation type="journal article" date="2024" name="J Genomics">
        <title>Draft genome sequencing and assembly of Favolaschia claudopus CIRM-BRFM 2984 isolated from oak limbs.</title>
        <authorList>
            <person name="Navarro D."/>
            <person name="Drula E."/>
            <person name="Chaduli D."/>
            <person name="Cazenave R."/>
            <person name="Ahrendt S."/>
            <person name="Wang J."/>
            <person name="Lipzen A."/>
            <person name="Daum C."/>
            <person name="Barry K."/>
            <person name="Grigoriev I.V."/>
            <person name="Favel A."/>
            <person name="Rosso M.N."/>
            <person name="Martin F."/>
        </authorList>
    </citation>
    <scope>NUCLEOTIDE SEQUENCE [LARGE SCALE GENOMIC DNA]</scope>
    <source>
        <strain evidence="2 3">CIRM-BRFM 2984</strain>
    </source>
</reference>
<evidence type="ECO:0000313" key="3">
    <source>
        <dbReference type="Proteomes" id="UP001362999"/>
    </source>
</evidence>
<proteinExistence type="predicted"/>
<dbReference type="Proteomes" id="UP001362999">
    <property type="component" value="Unassembled WGS sequence"/>
</dbReference>